<reference evidence="1 2" key="1">
    <citation type="submission" date="2018-08" db="EMBL/GenBank/DDBJ databases">
        <title>A genome reference for cultivated species of the human gut microbiota.</title>
        <authorList>
            <person name="Zou Y."/>
            <person name="Xue W."/>
            <person name="Luo G."/>
        </authorList>
    </citation>
    <scope>NUCLEOTIDE SEQUENCE [LARGE SCALE GENOMIC DNA]</scope>
    <source>
        <strain evidence="1 2">AM22-1</strain>
    </source>
</reference>
<evidence type="ECO:0000313" key="1">
    <source>
        <dbReference type="EMBL" id="RHG63836.1"/>
    </source>
</evidence>
<organism evidence="1 2">
    <name type="scientific">Segatella copri</name>
    <dbReference type="NCBI Taxonomy" id="165179"/>
    <lineage>
        <taxon>Bacteria</taxon>
        <taxon>Pseudomonadati</taxon>
        <taxon>Bacteroidota</taxon>
        <taxon>Bacteroidia</taxon>
        <taxon>Bacteroidales</taxon>
        <taxon>Prevotellaceae</taxon>
        <taxon>Segatella</taxon>
    </lineage>
</organism>
<protein>
    <recommendedName>
        <fullName evidence="3">NTP pyrophosphohydrolase MazG putative catalytic core domain-containing protein</fullName>
    </recommendedName>
</protein>
<evidence type="ECO:0008006" key="3">
    <source>
        <dbReference type="Google" id="ProtNLM"/>
    </source>
</evidence>
<evidence type="ECO:0000313" key="2">
    <source>
        <dbReference type="Proteomes" id="UP000286501"/>
    </source>
</evidence>
<proteinExistence type="predicted"/>
<dbReference type="AlphaFoldDB" id="A0A414TPU5"/>
<accession>A0A414TPU5</accession>
<dbReference type="Proteomes" id="UP000286501">
    <property type="component" value="Unassembled WGS sequence"/>
</dbReference>
<dbReference type="RefSeq" id="WP_118201365.1">
    <property type="nucleotide sequence ID" value="NZ_QRIE01000061.1"/>
</dbReference>
<comment type="caution">
    <text evidence="1">The sequence shown here is derived from an EMBL/GenBank/DDBJ whole genome shotgun (WGS) entry which is preliminary data.</text>
</comment>
<gene>
    <name evidence="1" type="ORF">DW250_12080</name>
</gene>
<name>A0A414TPU5_9BACT</name>
<dbReference type="EMBL" id="QRIN01000058">
    <property type="protein sequence ID" value="RHG63836.1"/>
    <property type="molecule type" value="Genomic_DNA"/>
</dbReference>
<sequence length="82" mass="9320">MTDIKLMVDAARQLNQTWNECSKNAEEESTPEVYNAMCEVDEAVINLVEKISICLKEKAIVDMYGVSELSKTHKSIIERNKV</sequence>